<dbReference type="InterPro" id="IPR002347">
    <property type="entry name" value="SDR_fam"/>
</dbReference>
<evidence type="ECO:0000256" key="1">
    <source>
        <dbReference type="ARBA" id="ARBA00006484"/>
    </source>
</evidence>
<dbReference type="AlphaFoldDB" id="A0A094J952"/>
<evidence type="ECO:0008006" key="6">
    <source>
        <dbReference type="Google" id="ProtNLM"/>
    </source>
</evidence>
<name>A0A094J952_9GAMM</name>
<dbReference type="InterPro" id="IPR036291">
    <property type="entry name" value="NAD(P)-bd_dom_sf"/>
</dbReference>
<dbReference type="GO" id="GO:0016491">
    <property type="term" value="F:oxidoreductase activity"/>
    <property type="evidence" value="ECO:0007669"/>
    <property type="project" value="UniProtKB-KW"/>
</dbReference>
<dbReference type="SUPFAM" id="SSF51735">
    <property type="entry name" value="NAD(P)-binding Rossmann-fold domains"/>
    <property type="match status" value="1"/>
</dbReference>
<dbReference type="PANTHER" id="PTHR44196:SF1">
    <property type="entry name" value="DEHYDROGENASE_REDUCTASE SDR FAMILY MEMBER 7B"/>
    <property type="match status" value="1"/>
</dbReference>
<dbReference type="Gene3D" id="3.40.50.720">
    <property type="entry name" value="NAD(P)-binding Rossmann-like Domain"/>
    <property type="match status" value="1"/>
</dbReference>
<dbReference type="Pfam" id="PF00106">
    <property type="entry name" value="adh_short"/>
    <property type="match status" value="1"/>
</dbReference>
<evidence type="ECO:0000256" key="3">
    <source>
        <dbReference type="RuleBase" id="RU000363"/>
    </source>
</evidence>
<sequence length="276" mass="29543">MTLTQQRFVITGASGGIGAAIAKALAAAGATLLLCGRNQRKLTKLASELDGDPQLFIGDLNDSASLTLLSLAAAEFNANGVINCLGVNQLQTLAQTSDTDVLHTINTNLLTPINICRTLLPQLLSQPSANIINVGSILGSIGYPGSTLYCASKFGLRGFTESLRRELADSQVKVLYFAPRATDTEINSEEMQQLNQQLGNNTDTPQWVAQQLCQRLANAPQGAAYLGWPEKLFVRINALFPALVDGASLKQLPIIKRFCHVETTTTPHAGEQHEAS</sequence>
<dbReference type="PRINTS" id="PR00080">
    <property type="entry name" value="SDRFAMILY"/>
</dbReference>
<gene>
    <name evidence="4" type="ORF">HR45_16550</name>
</gene>
<protein>
    <recommendedName>
        <fullName evidence="6">Short-chain dehydrogenase</fullName>
    </recommendedName>
</protein>
<comment type="caution">
    <text evidence="4">The sequence shown here is derived from an EMBL/GenBank/DDBJ whole genome shotgun (WGS) entry which is preliminary data.</text>
</comment>
<dbReference type="PANTHER" id="PTHR44196">
    <property type="entry name" value="DEHYDROGENASE/REDUCTASE SDR FAMILY MEMBER 7B"/>
    <property type="match status" value="1"/>
</dbReference>
<accession>A0A094J952</accession>
<dbReference type="GO" id="GO:0016020">
    <property type="term" value="C:membrane"/>
    <property type="evidence" value="ECO:0007669"/>
    <property type="project" value="TreeGrafter"/>
</dbReference>
<comment type="similarity">
    <text evidence="1 3">Belongs to the short-chain dehydrogenases/reductases (SDR) family.</text>
</comment>
<keyword evidence="2" id="KW-0560">Oxidoreductase</keyword>
<dbReference type="InterPro" id="IPR020904">
    <property type="entry name" value="Sc_DH/Rdtase_CS"/>
</dbReference>
<evidence type="ECO:0000256" key="2">
    <source>
        <dbReference type="ARBA" id="ARBA00023002"/>
    </source>
</evidence>
<evidence type="ECO:0000313" key="4">
    <source>
        <dbReference type="EMBL" id="KFZ36425.1"/>
    </source>
</evidence>
<reference evidence="4 5" key="1">
    <citation type="submission" date="2014-06" db="EMBL/GenBank/DDBJ databases">
        <title>Shewanella sp. YQH10.</title>
        <authorList>
            <person name="Liu Y."/>
            <person name="Zeng R."/>
        </authorList>
    </citation>
    <scope>NUCLEOTIDE SEQUENCE [LARGE SCALE GENOMIC DNA]</scope>
    <source>
        <strain evidence="4 5">YQH10</strain>
    </source>
</reference>
<dbReference type="NCBIfam" id="NF006565">
    <property type="entry name" value="PRK09072.1"/>
    <property type="match status" value="1"/>
</dbReference>
<organism evidence="4 5">
    <name type="scientific">Shewanella mangrovi</name>
    <dbReference type="NCBI Taxonomy" id="1515746"/>
    <lineage>
        <taxon>Bacteria</taxon>
        <taxon>Pseudomonadati</taxon>
        <taxon>Pseudomonadota</taxon>
        <taxon>Gammaproteobacteria</taxon>
        <taxon>Alteromonadales</taxon>
        <taxon>Shewanellaceae</taxon>
        <taxon>Shewanella</taxon>
    </lineage>
</organism>
<dbReference type="OrthoDB" id="3178062at2"/>
<proteinExistence type="inferred from homology"/>
<dbReference type="EMBL" id="JPEO01000018">
    <property type="protein sequence ID" value="KFZ36425.1"/>
    <property type="molecule type" value="Genomic_DNA"/>
</dbReference>
<keyword evidence="5" id="KW-1185">Reference proteome</keyword>
<evidence type="ECO:0000313" key="5">
    <source>
        <dbReference type="Proteomes" id="UP000029264"/>
    </source>
</evidence>
<dbReference type="PROSITE" id="PS00061">
    <property type="entry name" value="ADH_SHORT"/>
    <property type="match status" value="1"/>
</dbReference>
<dbReference type="STRING" id="1515746.HR45_16550"/>
<dbReference type="PRINTS" id="PR00081">
    <property type="entry name" value="GDHRDH"/>
</dbReference>
<dbReference type="Proteomes" id="UP000029264">
    <property type="component" value="Unassembled WGS sequence"/>
</dbReference>
<dbReference type="eggNOG" id="COG0300">
    <property type="taxonomic scope" value="Bacteria"/>
</dbReference>